<protein>
    <submittedName>
        <fullName evidence="1">Uncharacterized protein</fullName>
    </submittedName>
</protein>
<dbReference type="Proteomes" id="UP000244336">
    <property type="component" value="Chromosome 3"/>
</dbReference>
<accession>A0A2T7EG71</accession>
<reference evidence="1 2" key="1">
    <citation type="submission" date="2018-04" db="EMBL/GenBank/DDBJ databases">
        <title>WGS assembly of Panicum hallii var. hallii HAL2.</title>
        <authorList>
            <person name="Lovell J."/>
            <person name="Jenkins J."/>
            <person name="Lowry D."/>
            <person name="Mamidi S."/>
            <person name="Sreedasyam A."/>
            <person name="Weng X."/>
            <person name="Barry K."/>
            <person name="Bonette J."/>
            <person name="Campitelli B."/>
            <person name="Daum C."/>
            <person name="Gordon S."/>
            <person name="Gould B."/>
            <person name="Lipzen A."/>
            <person name="MacQueen A."/>
            <person name="Palacio-Mejia J."/>
            <person name="Plott C."/>
            <person name="Shakirov E."/>
            <person name="Shu S."/>
            <person name="Yoshinaga Y."/>
            <person name="Zane M."/>
            <person name="Rokhsar D."/>
            <person name="Grimwood J."/>
            <person name="Schmutz J."/>
            <person name="Juenger T."/>
        </authorList>
    </citation>
    <scope>NUCLEOTIDE SEQUENCE [LARGE SCALE GENOMIC DNA]</scope>
    <source>
        <strain evidence="2">cv. HAL2</strain>
    </source>
</reference>
<dbReference type="Gramene" id="PUZ66820">
    <property type="protein sequence ID" value="PUZ66820"/>
    <property type="gene ID" value="GQ55_3G368000"/>
</dbReference>
<evidence type="ECO:0000313" key="2">
    <source>
        <dbReference type="Proteomes" id="UP000244336"/>
    </source>
</evidence>
<gene>
    <name evidence="1" type="ORF">GQ55_3G368000</name>
</gene>
<evidence type="ECO:0000313" key="1">
    <source>
        <dbReference type="EMBL" id="PUZ66820.1"/>
    </source>
</evidence>
<keyword evidence="2" id="KW-1185">Reference proteome</keyword>
<organism evidence="1 2">
    <name type="scientific">Panicum hallii var. hallii</name>
    <dbReference type="NCBI Taxonomy" id="1504633"/>
    <lineage>
        <taxon>Eukaryota</taxon>
        <taxon>Viridiplantae</taxon>
        <taxon>Streptophyta</taxon>
        <taxon>Embryophyta</taxon>
        <taxon>Tracheophyta</taxon>
        <taxon>Spermatophyta</taxon>
        <taxon>Magnoliopsida</taxon>
        <taxon>Liliopsida</taxon>
        <taxon>Poales</taxon>
        <taxon>Poaceae</taxon>
        <taxon>PACMAD clade</taxon>
        <taxon>Panicoideae</taxon>
        <taxon>Panicodae</taxon>
        <taxon>Paniceae</taxon>
        <taxon>Panicinae</taxon>
        <taxon>Panicum</taxon>
        <taxon>Panicum sect. Panicum</taxon>
    </lineage>
</organism>
<dbReference type="AlphaFoldDB" id="A0A2T7EG71"/>
<dbReference type="EMBL" id="CM009751">
    <property type="protein sequence ID" value="PUZ66820.1"/>
    <property type="molecule type" value="Genomic_DNA"/>
</dbReference>
<proteinExistence type="predicted"/>
<sequence>MASDARLSLPCRLPAALRRSPLATAAAASTSPRCRVLTTAAAVPARPRPRCGRWRAHAAEDEAQGQVQQQQDDEVVASNVLPYCSIDRKQKKTIREMEQVPPGAAGTPSPHTRLDPRIFCYFYLYPVVN</sequence>
<name>A0A2T7EG71_9POAL</name>
<dbReference type="STRING" id="1504633.A0A2T7EG71"/>